<proteinExistence type="predicted"/>
<dbReference type="InterPro" id="IPR019587">
    <property type="entry name" value="Polyketide_cyclase/dehydratase"/>
</dbReference>
<comment type="caution">
    <text evidence="1">The sequence shown here is derived from an EMBL/GenBank/DDBJ whole genome shotgun (WGS) entry which is preliminary data.</text>
</comment>
<dbReference type="Gene3D" id="3.30.530.20">
    <property type="match status" value="1"/>
</dbReference>
<accession>A0ABP8X3U7</accession>
<dbReference type="Proteomes" id="UP001499974">
    <property type="component" value="Unassembled WGS sequence"/>
</dbReference>
<reference evidence="2" key="1">
    <citation type="journal article" date="2019" name="Int. J. Syst. Evol. Microbiol.">
        <title>The Global Catalogue of Microorganisms (GCM) 10K type strain sequencing project: providing services to taxonomists for standard genome sequencing and annotation.</title>
        <authorList>
            <consortium name="The Broad Institute Genomics Platform"/>
            <consortium name="The Broad Institute Genome Sequencing Center for Infectious Disease"/>
            <person name="Wu L."/>
            <person name="Ma J."/>
        </authorList>
    </citation>
    <scope>NUCLEOTIDE SEQUENCE [LARGE SCALE GENOMIC DNA]</scope>
    <source>
        <strain evidence="2">JCM 18531</strain>
    </source>
</reference>
<gene>
    <name evidence="1" type="ORF">GCM10023349_14550</name>
</gene>
<evidence type="ECO:0000313" key="2">
    <source>
        <dbReference type="Proteomes" id="UP001499974"/>
    </source>
</evidence>
<name>A0ABP8X3U7_9ACTN</name>
<dbReference type="Pfam" id="PF10604">
    <property type="entry name" value="Polyketide_cyc2"/>
    <property type="match status" value="1"/>
</dbReference>
<sequence>MARAFDTLLPLPLPTLFSRRYAALPAIREVRDQGGEWSIVGQTRTIVLADRGTMRETLVSLDRPTSFGYRIDGVHGPMRPLASSIDGLWTFEKAGTGVRITWSWSVHPSSSATSLLMPAFGRMWQGYARQALERLEGLLLS</sequence>
<organism evidence="1 2">
    <name type="scientific">Nocardioides conyzicola</name>
    <dbReference type="NCBI Taxonomy" id="1651781"/>
    <lineage>
        <taxon>Bacteria</taxon>
        <taxon>Bacillati</taxon>
        <taxon>Actinomycetota</taxon>
        <taxon>Actinomycetes</taxon>
        <taxon>Propionibacteriales</taxon>
        <taxon>Nocardioidaceae</taxon>
        <taxon>Nocardioides</taxon>
    </lineage>
</organism>
<keyword evidence="2" id="KW-1185">Reference proteome</keyword>
<dbReference type="EMBL" id="BAABKM010000002">
    <property type="protein sequence ID" value="GAA4699363.1"/>
    <property type="molecule type" value="Genomic_DNA"/>
</dbReference>
<dbReference type="InterPro" id="IPR023393">
    <property type="entry name" value="START-like_dom_sf"/>
</dbReference>
<protein>
    <submittedName>
        <fullName evidence="1">SRPBCC family protein</fullName>
    </submittedName>
</protein>
<dbReference type="SUPFAM" id="SSF55961">
    <property type="entry name" value="Bet v1-like"/>
    <property type="match status" value="1"/>
</dbReference>
<evidence type="ECO:0000313" key="1">
    <source>
        <dbReference type="EMBL" id="GAA4699363.1"/>
    </source>
</evidence>